<gene>
    <name evidence="2" type="ORF">CCR82_06210</name>
</gene>
<evidence type="ECO:0000256" key="1">
    <source>
        <dbReference type="SAM" id="Phobius"/>
    </source>
</evidence>
<dbReference type="EMBL" id="NHSF01000042">
    <property type="protein sequence ID" value="MBK5930128.1"/>
    <property type="molecule type" value="Genomic_DNA"/>
</dbReference>
<accession>A0AAJ0UF19</accession>
<comment type="caution">
    <text evidence="2">The sequence shown here is derived from an EMBL/GenBank/DDBJ whole genome shotgun (WGS) entry which is preliminary data.</text>
</comment>
<sequence length="113" mass="12846">MSEILFTIIFFILFISFFISITIDSLEPVFSGLNVTSILKSILLLGCVAPLIASIFISNYSLIFWIGVVLLFVNSFCTYPSQSHDAAFFLFFGLMIRMFFIFGVFSLHEYVNP</sequence>
<keyword evidence="3" id="KW-1185">Reference proteome</keyword>
<protein>
    <submittedName>
        <fullName evidence="2">Uncharacterized protein</fullName>
    </submittedName>
</protein>
<organism evidence="2 3">
    <name type="scientific">Halochromatium salexigens</name>
    <name type="common">Chromatium salexigens</name>
    <dbReference type="NCBI Taxonomy" id="49447"/>
    <lineage>
        <taxon>Bacteria</taxon>
        <taxon>Pseudomonadati</taxon>
        <taxon>Pseudomonadota</taxon>
        <taxon>Gammaproteobacteria</taxon>
        <taxon>Chromatiales</taxon>
        <taxon>Chromatiaceae</taxon>
        <taxon>Halochromatium</taxon>
    </lineage>
</organism>
<keyword evidence="1" id="KW-1133">Transmembrane helix</keyword>
<name>A0AAJ0UF19_HALSE</name>
<proteinExistence type="predicted"/>
<dbReference type="AlphaFoldDB" id="A0AAJ0UF19"/>
<evidence type="ECO:0000313" key="2">
    <source>
        <dbReference type="EMBL" id="MBK5930128.1"/>
    </source>
</evidence>
<feature type="transmembrane region" description="Helical" evidence="1">
    <location>
        <begin position="86"/>
        <end position="107"/>
    </location>
</feature>
<keyword evidence="1" id="KW-0812">Transmembrane</keyword>
<keyword evidence="1" id="KW-0472">Membrane</keyword>
<reference evidence="2" key="1">
    <citation type="submission" date="2017-05" db="EMBL/GenBank/DDBJ databases">
        <authorList>
            <person name="Imhoff J.F."/>
            <person name="Rahn T."/>
            <person name="Kuenzel S."/>
            <person name="Neulinger S.C."/>
        </authorList>
    </citation>
    <scope>NUCLEOTIDE SEQUENCE</scope>
    <source>
        <strain evidence="2">DSM 4395</strain>
    </source>
</reference>
<feature type="transmembrane region" description="Helical" evidence="1">
    <location>
        <begin position="6"/>
        <end position="26"/>
    </location>
</feature>
<feature type="transmembrane region" description="Helical" evidence="1">
    <location>
        <begin position="38"/>
        <end position="56"/>
    </location>
</feature>
<dbReference type="Proteomes" id="UP001296967">
    <property type="component" value="Unassembled WGS sequence"/>
</dbReference>
<reference evidence="2" key="2">
    <citation type="journal article" date="2020" name="Microorganisms">
        <title>Osmotic Adaptation and Compatible Solute Biosynthesis of Phototrophic Bacteria as Revealed from Genome Analyses.</title>
        <authorList>
            <person name="Imhoff J.F."/>
            <person name="Rahn T."/>
            <person name="Kunzel S."/>
            <person name="Keller A."/>
            <person name="Neulinger S.C."/>
        </authorList>
    </citation>
    <scope>NUCLEOTIDE SEQUENCE</scope>
    <source>
        <strain evidence="2">DSM 4395</strain>
    </source>
</reference>
<evidence type="ECO:0000313" key="3">
    <source>
        <dbReference type="Proteomes" id="UP001296967"/>
    </source>
</evidence>